<evidence type="ECO:0000313" key="11">
    <source>
        <dbReference type="Proteomes" id="UP000294664"/>
    </source>
</evidence>
<evidence type="ECO:0000256" key="6">
    <source>
        <dbReference type="ARBA" id="ARBA00022989"/>
    </source>
</evidence>
<dbReference type="PANTHER" id="PTHR11795:SF451">
    <property type="entry name" value="ABC TRANSPORTER PERMEASE PROTEIN"/>
    <property type="match status" value="1"/>
</dbReference>
<evidence type="ECO:0000256" key="8">
    <source>
        <dbReference type="ARBA" id="ARBA00037998"/>
    </source>
</evidence>
<evidence type="ECO:0000256" key="3">
    <source>
        <dbReference type="ARBA" id="ARBA00022475"/>
    </source>
</evidence>
<dbReference type="AlphaFoldDB" id="A0A4R3LXW5"/>
<dbReference type="PANTHER" id="PTHR11795">
    <property type="entry name" value="BRANCHED-CHAIN AMINO ACID TRANSPORT SYSTEM PERMEASE PROTEIN LIVH"/>
    <property type="match status" value="1"/>
</dbReference>
<keyword evidence="11" id="KW-1185">Reference proteome</keyword>
<dbReference type="RefSeq" id="WP_132030816.1">
    <property type="nucleotide sequence ID" value="NZ_SMAI01000004.1"/>
</dbReference>
<keyword evidence="7 9" id="KW-0472">Membrane</keyword>
<dbReference type="GO" id="GO:0005886">
    <property type="term" value="C:plasma membrane"/>
    <property type="evidence" value="ECO:0007669"/>
    <property type="project" value="UniProtKB-SubCell"/>
</dbReference>
<dbReference type="GO" id="GO:0022857">
    <property type="term" value="F:transmembrane transporter activity"/>
    <property type="evidence" value="ECO:0007669"/>
    <property type="project" value="InterPro"/>
</dbReference>
<keyword evidence="3" id="KW-1003">Cell membrane</keyword>
<name>A0A4R3LXW5_9HYPH</name>
<evidence type="ECO:0000256" key="1">
    <source>
        <dbReference type="ARBA" id="ARBA00004651"/>
    </source>
</evidence>
<keyword evidence="6 9" id="KW-1133">Transmembrane helix</keyword>
<dbReference type="GO" id="GO:0006865">
    <property type="term" value="P:amino acid transport"/>
    <property type="evidence" value="ECO:0007669"/>
    <property type="project" value="UniProtKB-KW"/>
</dbReference>
<accession>A0A4R3LXW5</accession>
<feature type="transmembrane region" description="Helical" evidence="9">
    <location>
        <begin position="12"/>
        <end position="28"/>
    </location>
</feature>
<dbReference type="Pfam" id="PF02653">
    <property type="entry name" value="BPD_transp_2"/>
    <property type="match status" value="1"/>
</dbReference>
<organism evidence="10 11">
    <name type="scientific">Aquabacter spiritensis</name>
    <dbReference type="NCBI Taxonomy" id="933073"/>
    <lineage>
        <taxon>Bacteria</taxon>
        <taxon>Pseudomonadati</taxon>
        <taxon>Pseudomonadota</taxon>
        <taxon>Alphaproteobacteria</taxon>
        <taxon>Hyphomicrobiales</taxon>
        <taxon>Xanthobacteraceae</taxon>
        <taxon>Aquabacter</taxon>
    </lineage>
</organism>
<dbReference type="Proteomes" id="UP000294664">
    <property type="component" value="Unassembled WGS sequence"/>
</dbReference>
<comment type="caution">
    <text evidence="10">The sequence shown here is derived from an EMBL/GenBank/DDBJ whole genome shotgun (WGS) entry which is preliminary data.</text>
</comment>
<evidence type="ECO:0000256" key="5">
    <source>
        <dbReference type="ARBA" id="ARBA00022970"/>
    </source>
</evidence>
<dbReference type="InterPro" id="IPR001851">
    <property type="entry name" value="ABC_transp_permease"/>
</dbReference>
<keyword evidence="4 9" id="KW-0812">Transmembrane</keyword>
<comment type="similarity">
    <text evidence="8">Belongs to the binding-protein-dependent transport system permease family. LivHM subfamily.</text>
</comment>
<feature type="transmembrane region" description="Helical" evidence="9">
    <location>
        <begin position="179"/>
        <end position="205"/>
    </location>
</feature>
<dbReference type="EMBL" id="SMAI01000004">
    <property type="protein sequence ID" value="TCT05462.1"/>
    <property type="molecule type" value="Genomic_DNA"/>
</dbReference>
<sequence length="293" mass="31002">MTLILQQLVEGLASGTIYAALAVALVMIHRATRIVNFAQGEMATFCVYLAWQMTVWGLPLYVALAIAAVLSFILGAAVFRLAIRPILSAPPEAIVVSCIGLFIGFQAMSLWLWGSDNLQFPRLFSNTIWTIADVRISANTAGMLVTLALLAGLLAAMFRFTRIGLAMRAAAAEREKSPYVGIEVETMLTLGWGLAAVFGFIAAVLAAPSLFLSPTMMLSVIIYALAAATLGGWDSPAGAIVGGLVVGVAETLGTTLVKAIGAELRLAIPFLLITLILFVRPQGLFGRSGTTRV</sequence>
<evidence type="ECO:0000256" key="2">
    <source>
        <dbReference type="ARBA" id="ARBA00022448"/>
    </source>
</evidence>
<comment type="subcellular location">
    <subcellularLocation>
        <location evidence="1">Cell membrane</location>
        <topology evidence="1">Multi-pass membrane protein</topology>
    </subcellularLocation>
</comment>
<evidence type="ECO:0000256" key="9">
    <source>
        <dbReference type="SAM" id="Phobius"/>
    </source>
</evidence>
<dbReference type="InterPro" id="IPR052157">
    <property type="entry name" value="BCAA_transport_permease"/>
</dbReference>
<evidence type="ECO:0000313" key="10">
    <source>
        <dbReference type="EMBL" id="TCT05462.1"/>
    </source>
</evidence>
<keyword evidence="5" id="KW-0029">Amino-acid transport</keyword>
<protein>
    <submittedName>
        <fullName evidence="10">Amino acid/amide ABC transporter membrane protein 1 (HAAT family)</fullName>
    </submittedName>
</protein>
<feature type="transmembrane region" description="Helical" evidence="9">
    <location>
        <begin position="134"/>
        <end position="158"/>
    </location>
</feature>
<keyword evidence="2" id="KW-0813">Transport</keyword>
<reference evidence="10 11" key="1">
    <citation type="submission" date="2019-03" db="EMBL/GenBank/DDBJ databases">
        <title>Genomic Encyclopedia of Type Strains, Phase IV (KMG-IV): sequencing the most valuable type-strain genomes for metagenomic binning, comparative biology and taxonomic classification.</title>
        <authorList>
            <person name="Goeker M."/>
        </authorList>
    </citation>
    <scope>NUCLEOTIDE SEQUENCE [LARGE SCALE GENOMIC DNA]</scope>
    <source>
        <strain evidence="10 11">DSM 9035</strain>
    </source>
</reference>
<evidence type="ECO:0000256" key="4">
    <source>
        <dbReference type="ARBA" id="ARBA00022692"/>
    </source>
</evidence>
<dbReference type="CDD" id="cd06582">
    <property type="entry name" value="TM_PBP1_LivH_like"/>
    <property type="match status" value="1"/>
</dbReference>
<proteinExistence type="inferred from homology"/>
<feature type="transmembrane region" description="Helical" evidence="9">
    <location>
        <begin position="60"/>
        <end position="82"/>
    </location>
</feature>
<evidence type="ECO:0000256" key="7">
    <source>
        <dbReference type="ARBA" id="ARBA00023136"/>
    </source>
</evidence>
<dbReference type="OrthoDB" id="9779023at2"/>
<feature type="transmembrane region" description="Helical" evidence="9">
    <location>
        <begin position="94"/>
        <end position="114"/>
    </location>
</feature>
<feature type="transmembrane region" description="Helical" evidence="9">
    <location>
        <begin position="266"/>
        <end position="285"/>
    </location>
</feature>
<gene>
    <name evidence="10" type="ORF">EDC64_10418</name>
</gene>